<evidence type="ECO:0000313" key="2">
    <source>
        <dbReference type="Proteomes" id="UP000036608"/>
    </source>
</evidence>
<reference evidence="2" key="2">
    <citation type="submission" date="2015-05" db="EMBL/GenBank/DDBJ databases">
        <authorList>
            <person name="Swarnkar M.K."/>
            <person name="Vyas P."/>
            <person name="Rahi P."/>
            <person name="Thakur R."/>
            <person name="Thakur N."/>
            <person name="Singh A.K."/>
            <person name="Gulati A."/>
        </authorList>
    </citation>
    <scope>NUCLEOTIDE SEQUENCE [LARGE SCALE GENOMIC DNA]</scope>
    <source>
        <strain evidence="2">745</strain>
    </source>
</reference>
<dbReference type="RefSeq" id="WP_049710530.1">
    <property type="nucleotide sequence ID" value="NZ_CP011507.1"/>
</dbReference>
<proteinExistence type="predicted"/>
<sequence>MSTSLSVINPLEGELLLSAVLGADDMCSMNFAREECYKLSAILLGKVIPAMGGYSNELACDIARHLEQIQTFSGNFCWRHRHLGASFGVVGKRPGIDVEVRP</sequence>
<dbReference type="Proteomes" id="UP000036608">
    <property type="component" value="Chromosome"/>
</dbReference>
<dbReference type="PATRIC" id="fig|200450.3.peg.2644"/>
<dbReference type="AlphaFoldDB" id="A0A0H5A7P7"/>
<dbReference type="OrthoDB" id="6895849at2"/>
<organism evidence="1 2">
    <name type="scientific">Pseudomonas trivialis</name>
    <dbReference type="NCBI Taxonomy" id="200450"/>
    <lineage>
        <taxon>Bacteria</taxon>
        <taxon>Pseudomonadati</taxon>
        <taxon>Pseudomonadota</taxon>
        <taxon>Gammaproteobacteria</taxon>
        <taxon>Pseudomonadales</taxon>
        <taxon>Pseudomonadaceae</taxon>
        <taxon>Pseudomonas</taxon>
    </lineage>
</organism>
<evidence type="ECO:0000313" key="1">
    <source>
        <dbReference type="EMBL" id="AKS06956.1"/>
    </source>
</evidence>
<reference evidence="1 2" key="1">
    <citation type="journal article" date="2015" name="Genome Announc.">
        <title>Complete Genome Sequence of the Rhizobacterium Pseudomonas trivialis Strain IHBB745 with Multiple Plant Growth-Promoting Activities and Tolerance to Desiccation and Alkalinity.</title>
        <authorList>
            <person name="Gulati A."/>
            <person name="Swarnkar M.K."/>
            <person name="Vyas P."/>
            <person name="Rahi P."/>
            <person name="Thakur R."/>
            <person name="Thakur N."/>
            <person name="Singh A.K."/>
        </authorList>
    </citation>
    <scope>NUCLEOTIDE SEQUENCE [LARGE SCALE GENOMIC DNA]</scope>
    <source>
        <strain evidence="2">745</strain>
    </source>
</reference>
<protein>
    <submittedName>
        <fullName evidence="1">Uncharacterized protein</fullName>
    </submittedName>
</protein>
<name>A0A0H5A7P7_9PSED</name>
<gene>
    <name evidence="1" type="ORF">AA957_12805</name>
</gene>
<accession>A0A0H5A7P7</accession>
<dbReference type="KEGG" id="ptv:AA957_12805"/>
<dbReference type="EMBL" id="CP011507">
    <property type="protein sequence ID" value="AKS06956.1"/>
    <property type="molecule type" value="Genomic_DNA"/>
</dbReference>